<dbReference type="InterPro" id="IPR036661">
    <property type="entry name" value="Luciferase-like_sf"/>
</dbReference>
<evidence type="ECO:0000256" key="2">
    <source>
        <dbReference type="ARBA" id="ARBA00022630"/>
    </source>
</evidence>
<proteinExistence type="inferred from homology"/>
<keyword evidence="3" id="KW-0288">FMN</keyword>
<dbReference type="EMBL" id="JAAOCA010000003">
    <property type="protein sequence ID" value="MBD1597687.1"/>
    <property type="molecule type" value="Genomic_DNA"/>
</dbReference>
<accession>A0ABR7YWX6</accession>
<comment type="caution">
    <text evidence="7">The sequence shown here is derived from an EMBL/GenBank/DDBJ whole genome shotgun (WGS) entry which is preliminary data.</text>
</comment>
<keyword evidence="4" id="KW-0560">Oxidoreductase</keyword>
<reference evidence="7 8" key="1">
    <citation type="journal article" date="2020" name="Insects">
        <title>Bacteria Belonging to Pseudomonas typographi sp. nov. from the Bark Beetle Ips typographus Have Genomic Potential to Aid in the Host Ecology.</title>
        <authorList>
            <person name="Peral-Aranega E."/>
            <person name="Saati-Santamaria Z."/>
            <person name="Kolarik M."/>
            <person name="Rivas R."/>
            <person name="Garcia-Fraile P."/>
        </authorList>
    </citation>
    <scope>NUCLEOTIDE SEQUENCE [LARGE SCALE GENOMIC DNA]</scope>
    <source>
        <strain evidence="7 8">CA3A</strain>
    </source>
</reference>
<dbReference type="Gene3D" id="3.20.20.30">
    <property type="entry name" value="Luciferase-like domain"/>
    <property type="match status" value="1"/>
</dbReference>
<sequence length="338" mass="36463">MALEFSWQLPLCSPNGATPPGQWIQLAQAVEYAGLDGLWVLAGAQCAESLGVAAALCAHTHQVQLTVSVAPQVMLPAALFSTLQSLQSISAHRVRLHLPDAEQGELRSLFGEWLNRDQRSERTGEYLEILAQLLNGSDGGLHYSGRYFQLENAGFARRDLPAPPIILDASQSPSLIARHADACLLRSAPGPQLKAQISRLSALQRPAKRALRFACGFSLIQGDSEAQAWEAAARQLSEQTAARLVPADSPPRLGGPGNPLRHFEIAPNLVQLGPGLPLYLIGTPRQLATRLQELHGLGLNHVVIQGHAAVSDVLRFGERVLPLLAELGLRKEAVQHAR</sequence>
<evidence type="ECO:0000256" key="4">
    <source>
        <dbReference type="ARBA" id="ARBA00023002"/>
    </source>
</evidence>
<evidence type="ECO:0000256" key="3">
    <source>
        <dbReference type="ARBA" id="ARBA00022643"/>
    </source>
</evidence>
<keyword evidence="8" id="KW-1185">Reference proteome</keyword>
<feature type="domain" description="Luciferase-like" evidence="6">
    <location>
        <begin position="18"/>
        <end position="300"/>
    </location>
</feature>
<keyword evidence="5" id="KW-0503">Monooxygenase</keyword>
<gene>
    <name evidence="7" type="ORF">HAQ05_03025</name>
</gene>
<dbReference type="RefSeq" id="WP_190417229.1">
    <property type="nucleotide sequence ID" value="NZ_JAAOCA010000003.1"/>
</dbReference>
<evidence type="ECO:0000313" key="8">
    <source>
        <dbReference type="Proteomes" id="UP000805841"/>
    </source>
</evidence>
<dbReference type="Proteomes" id="UP000805841">
    <property type="component" value="Unassembled WGS sequence"/>
</dbReference>
<dbReference type="Pfam" id="PF00296">
    <property type="entry name" value="Bac_luciferase"/>
    <property type="match status" value="1"/>
</dbReference>
<dbReference type="SUPFAM" id="SSF51679">
    <property type="entry name" value="Bacterial luciferase-like"/>
    <property type="match status" value="1"/>
</dbReference>
<evidence type="ECO:0000256" key="5">
    <source>
        <dbReference type="ARBA" id="ARBA00023033"/>
    </source>
</evidence>
<protein>
    <submittedName>
        <fullName evidence="7">LLM class flavin-dependent oxidoreductase</fullName>
    </submittedName>
</protein>
<comment type="similarity">
    <text evidence="1">Belongs to the SsuD family.</text>
</comment>
<dbReference type="PANTHER" id="PTHR42847">
    <property type="entry name" value="ALKANESULFONATE MONOOXYGENASE"/>
    <property type="match status" value="1"/>
</dbReference>
<name>A0ABR7YWX6_9PSED</name>
<dbReference type="PANTHER" id="PTHR42847:SF4">
    <property type="entry name" value="ALKANESULFONATE MONOOXYGENASE-RELATED"/>
    <property type="match status" value="1"/>
</dbReference>
<evidence type="ECO:0000313" key="7">
    <source>
        <dbReference type="EMBL" id="MBD1597687.1"/>
    </source>
</evidence>
<dbReference type="InterPro" id="IPR011251">
    <property type="entry name" value="Luciferase-like_dom"/>
</dbReference>
<keyword evidence="2" id="KW-0285">Flavoprotein</keyword>
<evidence type="ECO:0000259" key="6">
    <source>
        <dbReference type="Pfam" id="PF00296"/>
    </source>
</evidence>
<evidence type="ECO:0000256" key="1">
    <source>
        <dbReference type="ARBA" id="ARBA00007044"/>
    </source>
</evidence>
<organism evidence="7 8">
    <name type="scientific">Pseudomonas typographi</name>
    <dbReference type="NCBI Taxonomy" id="2715964"/>
    <lineage>
        <taxon>Bacteria</taxon>
        <taxon>Pseudomonadati</taxon>
        <taxon>Pseudomonadota</taxon>
        <taxon>Gammaproteobacteria</taxon>
        <taxon>Pseudomonadales</taxon>
        <taxon>Pseudomonadaceae</taxon>
        <taxon>Pseudomonas</taxon>
    </lineage>
</organism>
<dbReference type="InterPro" id="IPR050172">
    <property type="entry name" value="SsuD_RutA_monooxygenase"/>
</dbReference>